<reference evidence="3 4" key="1">
    <citation type="journal article" date="2015" name="Genome Biol.">
        <title>Comparative genomics of Steinernema reveals deeply conserved gene regulatory networks.</title>
        <authorList>
            <person name="Dillman A.R."/>
            <person name="Macchietto M."/>
            <person name="Porter C.F."/>
            <person name="Rogers A."/>
            <person name="Williams B."/>
            <person name="Antoshechkin I."/>
            <person name="Lee M.M."/>
            <person name="Goodwin Z."/>
            <person name="Lu X."/>
            <person name="Lewis E.E."/>
            <person name="Goodrich-Blair H."/>
            <person name="Stock S.P."/>
            <person name="Adams B.J."/>
            <person name="Sternberg P.W."/>
            <person name="Mortazavi A."/>
        </authorList>
    </citation>
    <scope>NUCLEOTIDE SEQUENCE [LARGE SCALE GENOMIC DNA]</scope>
    <source>
        <strain evidence="3 4">ALL</strain>
    </source>
</reference>
<protein>
    <recommendedName>
        <fullName evidence="2">PH-like domain-containing protein</fullName>
    </recommendedName>
</protein>
<feature type="compositionally biased region" description="Polar residues" evidence="1">
    <location>
        <begin position="138"/>
        <end position="150"/>
    </location>
</feature>
<feature type="domain" description="PH-like" evidence="2">
    <location>
        <begin position="125"/>
        <end position="257"/>
    </location>
</feature>
<dbReference type="AlphaFoldDB" id="A0A4U5MMX1"/>
<evidence type="ECO:0000256" key="1">
    <source>
        <dbReference type="SAM" id="MobiDB-lite"/>
    </source>
</evidence>
<dbReference type="Pfam" id="PF25359">
    <property type="entry name" value="PH_met_RdRP"/>
    <property type="match status" value="1"/>
</dbReference>
<name>A0A4U5MMX1_STECR</name>
<feature type="compositionally biased region" description="Basic and acidic residues" evidence="1">
    <location>
        <begin position="259"/>
        <end position="275"/>
    </location>
</feature>
<keyword evidence="4" id="KW-1185">Reference proteome</keyword>
<evidence type="ECO:0000313" key="3">
    <source>
        <dbReference type="EMBL" id="TKR70870.1"/>
    </source>
</evidence>
<accession>A0A4U5MMX1</accession>
<feature type="compositionally biased region" description="Basic and acidic residues" evidence="1">
    <location>
        <begin position="283"/>
        <end position="294"/>
    </location>
</feature>
<gene>
    <name evidence="3" type="ORF">L596_022839</name>
</gene>
<comment type="caution">
    <text evidence="3">The sequence shown here is derived from an EMBL/GenBank/DDBJ whole genome shotgun (WGS) entry which is preliminary data.</text>
</comment>
<dbReference type="EMBL" id="AZBU02000007">
    <property type="protein sequence ID" value="TKR70870.1"/>
    <property type="molecule type" value="Genomic_DNA"/>
</dbReference>
<proteinExistence type="predicted"/>
<evidence type="ECO:0000259" key="2">
    <source>
        <dbReference type="Pfam" id="PF25359"/>
    </source>
</evidence>
<sequence>MPPGRLKIFVPLDKDFNDGDFRDKVLQKLKDETSRHHEYDITSTPKLQRITDDFGFETVLYHVDVACEKWQNGFLQLSKDFCYAAKGWPAVLEVAQNVFFKVDFLQPQSRTASFKVKPTVPSTSTYISTRYRSATSSMQRRSWNTTSRRASTAPEGRRYPPISTMKVEFQHDEQEMKLEFDDRREGEPLMTVQVSTKYAQIQRIVVDTTSKNAVNCITMYFYLSYPSDFRWKDREKKGFRRVEDDDSRLATSWPPGRMSRAEPSVREHEPDRDLQHPQPTADADERGDRVRPREVAIGLVVSPEPYRHAPERGLSGALHA</sequence>
<evidence type="ECO:0000313" key="4">
    <source>
        <dbReference type="Proteomes" id="UP000298663"/>
    </source>
</evidence>
<organism evidence="3 4">
    <name type="scientific">Steinernema carpocapsae</name>
    <name type="common">Entomopathogenic nematode</name>
    <dbReference type="NCBI Taxonomy" id="34508"/>
    <lineage>
        <taxon>Eukaryota</taxon>
        <taxon>Metazoa</taxon>
        <taxon>Ecdysozoa</taxon>
        <taxon>Nematoda</taxon>
        <taxon>Chromadorea</taxon>
        <taxon>Rhabditida</taxon>
        <taxon>Tylenchina</taxon>
        <taxon>Panagrolaimomorpha</taxon>
        <taxon>Strongyloidoidea</taxon>
        <taxon>Steinernematidae</taxon>
        <taxon>Steinernema</taxon>
    </lineage>
</organism>
<feature type="region of interest" description="Disordered" evidence="1">
    <location>
        <begin position="138"/>
        <end position="157"/>
    </location>
</feature>
<reference evidence="3 4" key="2">
    <citation type="journal article" date="2019" name="G3 (Bethesda)">
        <title>Hybrid Assembly of the Genome of the Entomopathogenic Nematode Steinernema carpocapsae Identifies the X-Chromosome.</title>
        <authorList>
            <person name="Serra L."/>
            <person name="Macchietto M."/>
            <person name="Macias-Munoz A."/>
            <person name="McGill C.J."/>
            <person name="Rodriguez I.M."/>
            <person name="Rodriguez B."/>
            <person name="Murad R."/>
            <person name="Mortazavi A."/>
        </authorList>
    </citation>
    <scope>NUCLEOTIDE SEQUENCE [LARGE SCALE GENOMIC DNA]</scope>
    <source>
        <strain evidence="3 4">ALL</strain>
    </source>
</reference>
<dbReference type="Proteomes" id="UP000298663">
    <property type="component" value="Unassembled WGS sequence"/>
</dbReference>
<dbReference type="InterPro" id="IPR057493">
    <property type="entry name" value="PH_RdRP-assoc"/>
</dbReference>
<feature type="region of interest" description="Disordered" evidence="1">
    <location>
        <begin position="240"/>
        <end position="320"/>
    </location>
</feature>